<dbReference type="AlphaFoldDB" id="A0A3Q2PB09"/>
<proteinExistence type="predicted"/>
<dbReference type="PANTHER" id="PTHR47247:SF1">
    <property type="entry name" value="KUNITZ-TYPE PROTEASE INHIBITOR 2"/>
    <property type="match status" value="1"/>
</dbReference>
<keyword evidence="2" id="KW-0722">Serine protease inhibitor</keyword>
<evidence type="ECO:0000313" key="6">
    <source>
        <dbReference type="Proteomes" id="UP000265000"/>
    </source>
</evidence>
<dbReference type="Pfam" id="PF00014">
    <property type="entry name" value="Kunitz_BPTI"/>
    <property type="match status" value="1"/>
</dbReference>
<name>A0A3Q2PB09_FUNHE</name>
<dbReference type="GO" id="GO:0004867">
    <property type="term" value="F:serine-type endopeptidase inhibitor activity"/>
    <property type="evidence" value="ECO:0007669"/>
    <property type="project" value="UniProtKB-KW"/>
</dbReference>
<keyword evidence="6" id="KW-1185">Reference proteome</keyword>
<dbReference type="STRING" id="8078.ENSFHEP00000009779"/>
<keyword evidence="1" id="KW-0646">Protease inhibitor</keyword>
<dbReference type="FunFam" id="4.10.410.10:FF:000006">
    <property type="entry name" value="Serine peptidase inhibitor, Kunitz type 1"/>
    <property type="match status" value="1"/>
</dbReference>
<dbReference type="PRINTS" id="PR00759">
    <property type="entry name" value="BASICPTASE"/>
</dbReference>
<accession>A0A3Q2PB09</accession>
<evidence type="ECO:0000256" key="1">
    <source>
        <dbReference type="ARBA" id="ARBA00022690"/>
    </source>
</evidence>
<reference evidence="5" key="1">
    <citation type="submission" date="2025-08" db="UniProtKB">
        <authorList>
            <consortium name="Ensembl"/>
        </authorList>
    </citation>
    <scope>IDENTIFICATION</scope>
</reference>
<evidence type="ECO:0000259" key="4">
    <source>
        <dbReference type="PROSITE" id="PS50279"/>
    </source>
</evidence>
<protein>
    <recommendedName>
        <fullName evidence="4">BPTI/Kunitz inhibitor domain-containing protein</fullName>
    </recommendedName>
</protein>
<dbReference type="InterPro" id="IPR036880">
    <property type="entry name" value="Kunitz_BPTI_sf"/>
</dbReference>
<dbReference type="GeneTree" id="ENSGT01060000248856"/>
<evidence type="ECO:0000313" key="5">
    <source>
        <dbReference type="Ensembl" id="ENSFHEP00000009779.1"/>
    </source>
</evidence>
<keyword evidence="3" id="KW-1015">Disulfide bond</keyword>
<feature type="domain" description="BPTI/Kunitz inhibitor" evidence="4">
    <location>
        <begin position="17"/>
        <end position="67"/>
    </location>
</feature>
<dbReference type="Ensembl" id="ENSFHET00000016296.1">
    <property type="protein sequence ID" value="ENSFHEP00000009779.1"/>
    <property type="gene ID" value="ENSFHEG00000011053.1"/>
</dbReference>
<dbReference type="PANTHER" id="PTHR47247">
    <property type="entry name" value="KUNITZ-TYPE PROTEASE INHIBITOR 2"/>
    <property type="match status" value="1"/>
</dbReference>
<dbReference type="PROSITE" id="PS00280">
    <property type="entry name" value="BPTI_KUNITZ_1"/>
    <property type="match status" value="1"/>
</dbReference>
<dbReference type="Gene3D" id="4.10.410.10">
    <property type="entry name" value="Pancreatic trypsin inhibitor Kunitz domain"/>
    <property type="match status" value="1"/>
</dbReference>
<dbReference type="SMART" id="SM00131">
    <property type="entry name" value="KU"/>
    <property type="match status" value="1"/>
</dbReference>
<dbReference type="InterPro" id="IPR002223">
    <property type="entry name" value="Kunitz_BPTI"/>
</dbReference>
<dbReference type="PROSITE" id="PS50279">
    <property type="entry name" value="BPTI_KUNITZ_2"/>
    <property type="match status" value="1"/>
</dbReference>
<sequence length="76" mass="8297">TDLPDQLRLSNLQPAYCLAPAKVGPCRAAFARWHYDAQKGSCEQFTYGGCKPNKNNFLSESECMSACRGVAGNTHT</sequence>
<dbReference type="CDD" id="cd22623">
    <property type="entry name" value="Kunitz_HAI1_1-like"/>
    <property type="match status" value="1"/>
</dbReference>
<dbReference type="Proteomes" id="UP000265000">
    <property type="component" value="Unplaced"/>
</dbReference>
<dbReference type="SUPFAM" id="SSF57362">
    <property type="entry name" value="BPTI-like"/>
    <property type="match status" value="1"/>
</dbReference>
<evidence type="ECO:0000256" key="2">
    <source>
        <dbReference type="ARBA" id="ARBA00022900"/>
    </source>
</evidence>
<dbReference type="InterPro" id="IPR020901">
    <property type="entry name" value="Prtase_inh_Kunz-CS"/>
</dbReference>
<organism evidence="5 6">
    <name type="scientific">Fundulus heteroclitus</name>
    <name type="common">Killifish</name>
    <name type="synonym">Mummichog</name>
    <dbReference type="NCBI Taxonomy" id="8078"/>
    <lineage>
        <taxon>Eukaryota</taxon>
        <taxon>Metazoa</taxon>
        <taxon>Chordata</taxon>
        <taxon>Craniata</taxon>
        <taxon>Vertebrata</taxon>
        <taxon>Euteleostomi</taxon>
        <taxon>Actinopterygii</taxon>
        <taxon>Neopterygii</taxon>
        <taxon>Teleostei</taxon>
        <taxon>Neoteleostei</taxon>
        <taxon>Acanthomorphata</taxon>
        <taxon>Ovalentaria</taxon>
        <taxon>Atherinomorphae</taxon>
        <taxon>Cyprinodontiformes</taxon>
        <taxon>Fundulidae</taxon>
        <taxon>Fundulus</taxon>
    </lineage>
</organism>
<reference evidence="5" key="2">
    <citation type="submission" date="2025-09" db="UniProtKB">
        <authorList>
            <consortium name="Ensembl"/>
        </authorList>
    </citation>
    <scope>IDENTIFICATION</scope>
</reference>
<evidence type="ECO:0000256" key="3">
    <source>
        <dbReference type="ARBA" id="ARBA00023157"/>
    </source>
</evidence>